<evidence type="ECO:0000256" key="3">
    <source>
        <dbReference type="SAM" id="Coils"/>
    </source>
</evidence>
<dbReference type="Gene3D" id="3.30.980.10">
    <property type="entry name" value="Threonyl-trna Synthetase, Chain A, domain 2"/>
    <property type="match status" value="1"/>
</dbReference>
<keyword evidence="1" id="KW-0479">Metal-binding</keyword>
<dbReference type="GO" id="GO:0046872">
    <property type="term" value="F:metal ion binding"/>
    <property type="evidence" value="ECO:0007669"/>
    <property type="project" value="UniProtKB-KW"/>
</dbReference>
<dbReference type="SUPFAM" id="SSF55186">
    <property type="entry name" value="ThrRS/AlaRS common domain"/>
    <property type="match status" value="1"/>
</dbReference>
<name>A0A9W8NUU8_9AGAR</name>
<dbReference type="PANTHER" id="PTHR43462:SF1">
    <property type="entry name" value="ALANYL-TRNA EDITING PROTEIN AARSD1"/>
    <property type="match status" value="1"/>
</dbReference>
<keyword evidence="2" id="KW-0862">Zinc</keyword>
<organism evidence="4 5">
    <name type="scientific">Lentinula detonsa</name>
    <dbReference type="NCBI Taxonomy" id="2804962"/>
    <lineage>
        <taxon>Eukaryota</taxon>
        <taxon>Fungi</taxon>
        <taxon>Dikarya</taxon>
        <taxon>Basidiomycota</taxon>
        <taxon>Agaricomycotina</taxon>
        <taxon>Agaricomycetes</taxon>
        <taxon>Agaricomycetidae</taxon>
        <taxon>Agaricales</taxon>
        <taxon>Marasmiineae</taxon>
        <taxon>Omphalotaceae</taxon>
        <taxon>Lentinula</taxon>
    </lineage>
</organism>
<evidence type="ECO:0000256" key="1">
    <source>
        <dbReference type="ARBA" id="ARBA00022723"/>
    </source>
</evidence>
<proteinExistence type="predicted"/>
<evidence type="ECO:0000313" key="4">
    <source>
        <dbReference type="EMBL" id="KAJ3741184.1"/>
    </source>
</evidence>
<keyword evidence="5" id="KW-1185">Reference proteome</keyword>
<evidence type="ECO:0000313" key="5">
    <source>
        <dbReference type="Proteomes" id="UP001142393"/>
    </source>
</evidence>
<accession>A0A9W8NUU8</accession>
<dbReference type="GO" id="GO:0000166">
    <property type="term" value="F:nucleotide binding"/>
    <property type="evidence" value="ECO:0007669"/>
    <property type="project" value="InterPro"/>
</dbReference>
<dbReference type="Proteomes" id="UP001142393">
    <property type="component" value="Unassembled WGS sequence"/>
</dbReference>
<dbReference type="EMBL" id="JANVFU010000012">
    <property type="protein sequence ID" value="KAJ3741184.1"/>
    <property type="molecule type" value="Genomic_DNA"/>
</dbReference>
<sequence length="507" mass="54729">MAAAIILSPSSTPTDYFNVISPTLQIPSPDTGITVPVGILACQRDPFLKKIETTVIACHVSQPPSPPTGKKTKKAVVAPRLPNEPILEIVLHDTVIFPEGGGQPTDTGLITTSDGKAWLVLQAKRHGGHAVHYVKITEGDLDSALSVFAPGSSVTASLGPDDFDRRYDHMSMHTSQHLLSAVLETRLNLPTLSWSLTSSPSPCYVEVPRGMTVEEIRFIQSEANKLVFEGRRVYTEVEELDRDKTVVPTILESGRSAGKGLPSDYTGGVNRVVVIDGVDRNPCCGTHLPTIHNLQLFILPHTETMSRSSTTSARLYFLSGPRLIGYLTTTHEFLTSTASILSCGAPSVPERVSQVVDERKKAEKRVTDLELELAKHISSGLYHEALAGSVNDGYIFRKHLRRTDDSGNALGLLSAISVAFSEQIANAQTPYLLVLTSTPSAQTTNSTTVVMVIGSDDKEVRSVGDSLKSQLGVKGGGKGLKWSGKYIGVWKEKKEGGLVDDLLKDVQ</sequence>
<evidence type="ECO:0000256" key="2">
    <source>
        <dbReference type="ARBA" id="ARBA00022833"/>
    </source>
</evidence>
<dbReference type="InterPro" id="IPR009000">
    <property type="entry name" value="Transl_B-barrel_sf"/>
</dbReference>
<dbReference type="Gene3D" id="2.40.30.130">
    <property type="match status" value="1"/>
</dbReference>
<feature type="coiled-coil region" evidence="3">
    <location>
        <begin position="352"/>
        <end position="379"/>
    </location>
</feature>
<keyword evidence="3" id="KW-0175">Coiled coil</keyword>
<dbReference type="AlphaFoldDB" id="A0A9W8NUU8"/>
<dbReference type="PANTHER" id="PTHR43462">
    <property type="entry name" value="ALANYL-TRNA EDITING PROTEIN"/>
    <property type="match status" value="1"/>
</dbReference>
<comment type="caution">
    <text evidence="4">The sequence shown here is derived from an EMBL/GenBank/DDBJ whole genome shotgun (WGS) entry which is preliminary data.</text>
</comment>
<protein>
    <submittedName>
        <fullName evidence="4">ThrRS/AlaRS common domain-containing protein</fullName>
    </submittedName>
</protein>
<gene>
    <name evidence="4" type="ORF">DFH05DRAFT_1504944</name>
</gene>
<dbReference type="InterPro" id="IPR018163">
    <property type="entry name" value="Thr/Ala-tRNA-synth_IIc_edit"/>
</dbReference>
<dbReference type="GO" id="GO:0002196">
    <property type="term" value="F:Ser-tRNA(Ala) deacylase activity"/>
    <property type="evidence" value="ECO:0007669"/>
    <property type="project" value="TreeGrafter"/>
</dbReference>
<dbReference type="SUPFAM" id="SSF50447">
    <property type="entry name" value="Translation proteins"/>
    <property type="match status" value="1"/>
</dbReference>
<reference evidence="4 5" key="1">
    <citation type="journal article" date="2023" name="Proc. Natl. Acad. Sci. U.S.A.">
        <title>A global phylogenomic analysis of the shiitake genus Lentinula.</title>
        <authorList>
            <person name="Sierra-Patev S."/>
            <person name="Min B."/>
            <person name="Naranjo-Ortiz M."/>
            <person name="Looney B."/>
            <person name="Konkel Z."/>
            <person name="Slot J.C."/>
            <person name="Sakamoto Y."/>
            <person name="Steenwyk J.L."/>
            <person name="Rokas A."/>
            <person name="Carro J."/>
            <person name="Camarero S."/>
            <person name="Ferreira P."/>
            <person name="Molpeceres G."/>
            <person name="Ruiz-Duenas F.J."/>
            <person name="Serrano A."/>
            <person name="Henrissat B."/>
            <person name="Drula E."/>
            <person name="Hughes K.W."/>
            <person name="Mata J.L."/>
            <person name="Ishikawa N.K."/>
            <person name="Vargas-Isla R."/>
            <person name="Ushijima S."/>
            <person name="Smith C.A."/>
            <person name="Donoghue J."/>
            <person name="Ahrendt S."/>
            <person name="Andreopoulos W."/>
            <person name="He G."/>
            <person name="LaButti K."/>
            <person name="Lipzen A."/>
            <person name="Ng V."/>
            <person name="Riley R."/>
            <person name="Sandor L."/>
            <person name="Barry K."/>
            <person name="Martinez A.T."/>
            <person name="Xiao Y."/>
            <person name="Gibbons J.G."/>
            <person name="Terashima K."/>
            <person name="Grigoriev I.V."/>
            <person name="Hibbett D."/>
        </authorList>
    </citation>
    <scope>NUCLEOTIDE SEQUENCE [LARGE SCALE GENOMIC DNA]</scope>
    <source>
        <strain evidence="4 5">TFB7810</strain>
    </source>
</reference>
<dbReference type="InterPro" id="IPR051335">
    <property type="entry name" value="Alanyl-tRNA_Editing_Enzymes"/>
</dbReference>